<dbReference type="PANTHER" id="PTHR32301:SF6">
    <property type="entry name" value="GOLVESIN-RELATED"/>
    <property type="match status" value="1"/>
</dbReference>
<dbReference type="Gene3D" id="3.40.50.300">
    <property type="entry name" value="P-loop containing nucleotide triphosphate hydrolases"/>
    <property type="match status" value="1"/>
</dbReference>
<dbReference type="InterPro" id="IPR027417">
    <property type="entry name" value="P-loop_NTPase"/>
</dbReference>
<dbReference type="AlphaFoldDB" id="A0A7L4ZFJ3"/>
<dbReference type="Proteomes" id="UP000464657">
    <property type="component" value="Chromosome"/>
</dbReference>
<dbReference type="Pfam" id="PF03567">
    <property type="entry name" value="Sulfotransfer_2"/>
    <property type="match status" value="1"/>
</dbReference>
<evidence type="ECO:0008006" key="3">
    <source>
        <dbReference type="Google" id="ProtNLM"/>
    </source>
</evidence>
<proteinExistence type="predicted"/>
<dbReference type="InterPro" id="IPR053259">
    <property type="entry name" value="Golvesin-related_Golgi"/>
</dbReference>
<dbReference type="EMBL" id="CP019288">
    <property type="protein sequence ID" value="QHI35442.1"/>
    <property type="molecule type" value="Genomic_DNA"/>
</dbReference>
<evidence type="ECO:0000313" key="1">
    <source>
        <dbReference type="EMBL" id="QHI35442.1"/>
    </source>
</evidence>
<reference evidence="1 2" key="1">
    <citation type="journal article" date="2013" name="Int. J. Syst. Evol. Microbiol.">
        <title>Kordia antarctica sp. nov., isolated from Antarctic seawater.</title>
        <authorList>
            <person name="Baek K."/>
            <person name="Choi A."/>
            <person name="Kang I."/>
            <person name="Lee K."/>
            <person name="Cho J.C."/>
        </authorList>
    </citation>
    <scope>NUCLEOTIDE SEQUENCE [LARGE SCALE GENOMIC DNA]</scope>
    <source>
        <strain evidence="1 2">IMCC3317</strain>
    </source>
</reference>
<sequence>MLTPNKLPFIFLHVPRTGGVSMSKILYPFFKPEERYVVYVEEEGGNSRNAVQRFIELPQAEKEKIKFIGGHAYFGLHEYYSNYSYFTLLRNPVDRIISIYGYALGWEGHYLHDQIIANRWSLHEFVESKISTELDNAMVRMLSGSYDIPFGKCTEELLEKAKTNLTKFFPTFGITERFTDTVTMLNITHGMRIHLHDKKKHNVAKVVLAPEQTTDEVKNFIKKTNALDYKLYEYACQVFEERISKNKEAFDTEINRLKTVATSVEKNQNSTILKYFVPLQKWYHRIFKS</sequence>
<dbReference type="RefSeq" id="WP_160128184.1">
    <property type="nucleotide sequence ID" value="NZ_CP019288.1"/>
</dbReference>
<protein>
    <recommendedName>
        <fullName evidence="3">Sulfotransferase family protein</fullName>
    </recommendedName>
</protein>
<dbReference type="GO" id="GO:0016020">
    <property type="term" value="C:membrane"/>
    <property type="evidence" value="ECO:0007669"/>
    <property type="project" value="InterPro"/>
</dbReference>
<dbReference type="OrthoDB" id="1407035at2"/>
<dbReference type="PANTHER" id="PTHR32301">
    <property type="entry name" value="COUNTIN RECEPTOR CNR3-RELATED"/>
    <property type="match status" value="1"/>
</dbReference>
<dbReference type="InterPro" id="IPR005331">
    <property type="entry name" value="Sulfotransferase"/>
</dbReference>
<evidence type="ECO:0000313" key="2">
    <source>
        <dbReference type="Proteomes" id="UP000464657"/>
    </source>
</evidence>
<keyword evidence="2" id="KW-1185">Reference proteome</keyword>
<dbReference type="GO" id="GO:0008146">
    <property type="term" value="F:sulfotransferase activity"/>
    <property type="evidence" value="ECO:0007669"/>
    <property type="project" value="InterPro"/>
</dbReference>
<organism evidence="1 2">
    <name type="scientific">Kordia antarctica</name>
    <dbReference type="NCBI Taxonomy" id="1218801"/>
    <lineage>
        <taxon>Bacteria</taxon>
        <taxon>Pseudomonadati</taxon>
        <taxon>Bacteroidota</taxon>
        <taxon>Flavobacteriia</taxon>
        <taxon>Flavobacteriales</taxon>
        <taxon>Flavobacteriaceae</taxon>
        <taxon>Kordia</taxon>
    </lineage>
</organism>
<name>A0A7L4ZFJ3_9FLAO</name>
<dbReference type="SUPFAM" id="SSF52540">
    <property type="entry name" value="P-loop containing nucleoside triphosphate hydrolases"/>
    <property type="match status" value="1"/>
</dbReference>
<gene>
    <name evidence="1" type="ORF">IMCC3317_07880</name>
</gene>
<dbReference type="KEGG" id="kan:IMCC3317_07880"/>
<accession>A0A7L4ZFJ3</accession>